<feature type="binding site" evidence="3">
    <location>
        <begin position="346"/>
        <end position="353"/>
    </location>
    <ligand>
        <name>ATP</name>
        <dbReference type="ChEBI" id="CHEBI:30616"/>
    </ligand>
</feature>
<dbReference type="SUPFAM" id="SSF52540">
    <property type="entry name" value="P-loop containing nucleoside triphosphate hydrolases"/>
    <property type="match status" value="2"/>
</dbReference>
<dbReference type="EMBL" id="JAGIOP010000003">
    <property type="protein sequence ID" value="MBP2456299.1"/>
    <property type="molecule type" value="Genomic_DNA"/>
</dbReference>
<name>A0ABS5A3H0_9MYCO</name>
<feature type="domain" description="FtsK" evidence="5">
    <location>
        <begin position="323"/>
        <end position="524"/>
    </location>
</feature>
<dbReference type="Proteomes" id="UP000694460">
    <property type="component" value="Unassembled WGS sequence"/>
</dbReference>
<dbReference type="PANTHER" id="PTHR22683">
    <property type="entry name" value="SPORULATION PROTEIN RELATED"/>
    <property type="match status" value="1"/>
</dbReference>
<feature type="region of interest" description="Disordered" evidence="4">
    <location>
        <begin position="907"/>
        <end position="928"/>
    </location>
</feature>
<evidence type="ECO:0000256" key="3">
    <source>
        <dbReference type="PROSITE-ProRule" id="PRU00289"/>
    </source>
</evidence>
<proteinExistence type="predicted"/>
<feature type="domain" description="FtsK" evidence="5">
    <location>
        <begin position="691"/>
        <end position="887"/>
    </location>
</feature>
<dbReference type="RefSeq" id="WP_209923933.1">
    <property type="nucleotide sequence ID" value="NZ_JAGIOP010000003.1"/>
</dbReference>
<dbReference type="Pfam" id="PF01580">
    <property type="entry name" value="FtsK_SpoIIIE"/>
    <property type="match status" value="2"/>
</dbReference>
<dbReference type="Gene3D" id="3.40.50.300">
    <property type="entry name" value="P-loop containing nucleotide triphosphate hydrolases"/>
    <property type="match status" value="3"/>
</dbReference>
<reference evidence="6 7" key="1">
    <citation type="submission" date="2021-03" db="EMBL/GenBank/DDBJ databases">
        <title>Sequencing the genomes of 1000 actinobacteria strains.</title>
        <authorList>
            <person name="Klenk H.-P."/>
        </authorList>
    </citation>
    <scope>NUCLEOTIDE SEQUENCE [LARGE SCALE GENOMIC DNA]</scope>
    <source>
        <strain evidence="6 7">DSM 46713</strain>
    </source>
</reference>
<evidence type="ECO:0000313" key="6">
    <source>
        <dbReference type="EMBL" id="MBP2456299.1"/>
    </source>
</evidence>
<dbReference type="InterPro" id="IPR002543">
    <property type="entry name" value="FtsK_dom"/>
</dbReference>
<keyword evidence="2 3" id="KW-0067">ATP-binding</keyword>
<organism evidence="6 7">
    <name type="scientific">Mycolicibacterium lutetiense</name>
    <dbReference type="NCBI Taxonomy" id="1641992"/>
    <lineage>
        <taxon>Bacteria</taxon>
        <taxon>Bacillati</taxon>
        <taxon>Actinomycetota</taxon>
        <taxon>Actinomycetes</taxon>
        <taxon>Mycobacteriales</taxon>
        <taxon>Mycobacteriaceae</taxon>
        <taxon>Mycolicibacterium</taxon>
    </lineage>
</organism>
<dbReference type="PANTHER" id="PTHR22683:SF1">
    <property type="entry name" value="TYPE VII SECRETION SYSTEM PROTEIN ESSC"/>
    <property type="match status" value="1"/>
</dbReference>
<gene>
    <name evidence="6" type="ORF">JOF57_006275</name>
</gene>
<comment type="caution">
    <text evidence="6">The sequence shown here is derived from an EMBL/GenBank/DDBJ whole genome shotgun (WGS) entry which is preliminary data.</text>
</comment>
<accession>A0ABS5A3H0</accession>
<sequence>MTTAQSPSRLDPHFGFVRFGLGNQQLTRRFENVPLLGDSADYEPTSYQSVAAFLGTQDKVRGIPKPVSLRNTPGMAFVGRGGQMDAVYALVRSVVLQAAMFHSDTDLKVVVITESVNRWDSWLKWLPHAQHSTALDTGGSRRMVWRSVAAFNSSEMAKALHQREGFTKNDTSTMPHLLIINDLARIDETEWKTITRAEGVAGVTFMRLATEPGSALEFANTFVVTPELIEHNGSRFAVPDQMSESTARTIARRMSRFRADASARTVVDDSSSLVQLTDLLGIEDFAQLDLTSLYAKTRMGPPFEESEWGKEWLRFPVARDTFGNLVHIDLKAEDEGGMGSAAVVVGTSGSGKSEFWTTLLLSAALTHSPEQLQIMFFDFKGDTTAMTIRGFPHTVAAQNNLKDDSLWMERMCDVLYGELEIRKKQLARAKCHNAAEYEYRRIHKGEKIPPMPHLLLVVDEFTQMFQECPPMVDVIDEYTRQVRALGVKVLMGSQYLGHHMSRGGIMANMPIRIALRVLDPKDSREVIGVDDARWLPSKPAGAGFLLSQGRDLQQFQTAFVSGTYHQPRRRMATAELREQQTYAPPREFLLTGMEPVSVPAPVSVDVPDEDTQDVLFGADGRELLDVQVATQALHDRMPDVVLKQKWLPPLEALPVDELVRRLRGKPWNVDYGINRELLFPVGVEDRPYQHQQRVYAVNLLEDNCAVIGKQNAGKTVALATMITGASLMYRQDRIQFFVVACSGSDLNAVEELPHVSAFSQYKKRDKVFAMLSELESIIERREQAGVDMKVLREQKFGGGRGRGTEDASDPYGDVYLVIDGWTAFKKEYEDAALANGVTRVMELLNKGGSYGVHVIIAGHSWFDFGTRLTPLFNANVELKLADNDDLNRNSRDVALKVPLGFRPLHRAEPEFGVNGPEGAADENPSGTELTEHAGELDEAEDQEMIRIVGRGTSMAGFHFQTGLPQVSINGMVSDLADAMPAITDKAGRRDEARELKMLPTLVTLDEVFNQAHDLGMLGGKLVPFGICEKGLKPAFVDFLKHSHLLLVADPESGITTALATLARSIMRVFTPDEAEIFVVDKAHGLLNVVVGPHLGTYEVTAEKPPELGYGQIGTSFGAATAALEAAEAAAAEPAPTSGQRREGYVHTLDQMQALAAYLAEELARRQPDGELSQEQLAAGVGGWKGKRTFVIVDREEDVHTLGGGAMGLSTAHPLSPLAGFMSNAAEVGLHVIVGRRVARWTGAGSSPLIKALTTTNRPVVVMNSDKQEGVVARGIKAGPLDVGRGVYATDGAPDRVQIAMSGRQC</sequence>
<feature type="binding site" evidence="3">
    <location>
        <begin position="708"/>
        <end position="715"/>
    </location>
    <ligand>
        <name>ATP</name>
        <dbReference type="ChEBI" id="CHEBI:30616"/>
    </ligand>
</feature>
<dbReference type="PROSITE" id="PS50901">
    <property type="entry name" value="FTSK"/>
    <property type="match status" value="2"/>
</dbReference>
<keyword evidence="1 3" id="KW-0547">Nucleotide-binding</keyword>
<dbReference type="InterPro" id="IPR027417">
    <property type="entry name" value="P-loop_NTPase"/>
</dbReference>
<evidence type="ECO:0000259" key="5">
    <source>
        <dbReference type="PROSITE" id="PS50901"/>
    </source>
</evidence>
<evidence type="ECO:0000313" key="7">
    <source>
        <dbReference type="Proteomes" id="UP000694460"/>
    </source>
</evidence>
<evidence type="ECO:0000256" key="2">
    <source>
        <dbReference type="ARBA" id="ARBA00022840"/>
    </source>
</evidence>
<evidence type="ECO:0000256" key="1">
    <source>
        <dbReference type="ARBA" id="ARBA00022741"/>
    </source>
</evidence>
<evidence type="ECO:0000256" key="4">
    <source>
        <dbReference type="SAM" id="MobiDB-lite"/>
    </source>
</evidence>
<dbReference type="InterPro" id="IPR050206">
    <property type="entry name" value="FtsK/SpoIIIE/SftA"/>
</dbReference>
<keyword evidence="7" id="KW-1185">Reference proteome</keyword>
<protein>
    <submittedName>
        <fullName evidence="6">S-DNA-T family DNA segregation ATPase FtsK/SpoIIIE</fullName>
    </submittedName>
</protein>